<proteinExistence type="predicted"/>
<evidence type="ECO:0000313" key="1">
    <source>
        <dbReference type="EMBL" id="PBC34731.1"/>
    </source>
</evidence>
<dbReference type="EMBL" id="KZ288186">
    <property type="protein sequence ID" value="PBC34731.1"/>
    <property type="molecule type" value="Genomic_DNA"/>
</dbReference>
<gene>
    <name evidence="1" type="ORF">APICC_04536</name>
</gene>
<name>A0A2A3EUK2_APICC</name>
<reference evidence="1 2" key="1">
    <citation type="submission" date="2014-07" db="EMBL/GenBank/DDBJ databases">
        <title>Genomic and transcriptomic analysis on Apis cerana provide comprehensive insights into honey bee biology.</title>
        <authorList>
            <person name="Diao Q."/>
            <person name="Sun L."/>
            <person name="Zheng H."/>
            <person name="Zheng H."/>
            <person name="Xu S."/>
            <person name="Wang S."/>
            <person name="Zeng Z."/>
            <person name="Hu F."/>
            <person name="Su S."/>
            <person name="Wu J."/>
        </authorList>
    </citation>
    <scope>NUCLEOTIDE SEQUENCE [LARGE SCALE GENOMIC DNA]</scope>
    <source>
        <tissue evidence="1">Pupae without intestine</tissue>
    </source>
</reference>
<accession>A0A2A3EUK2</accession>
<sequence>MPSCKSPSLRSRVLSGHWMKQHAEYGALTLITVTAIHLAWVTTDPNHHQTVRPGWRARAVGDLYAMGPRNLERRNERMQSIPVRPLTTRSEHREAIRQEDRLMDTKVTTGRFPFTLCYAFKQQGPVARINEAPVSSNVSRDRIGKSKCRFVQMKSLALVRLLYTFQCLMCCRSRFLGFGRRDIVEVPLPRVARGNLQVQQ</sequence>
<protein>
    <submittedName>
        <fullName evidence="1">Uncharacterized protein</fullName>
    </submittedName>
</protein>
<dbReference type="AlphaFoldDB" id="A0A2A3EUK2"/>
<keyword evidence="2" id="KW-1185">Reference proteome</keyword>
<dbReference type="Proteomes" id="UP000242457">
    <property type="component" value="Unassembled WGS sequence"/>
</dbReference>
<organism evidence="1 2">
    <name type="scientific">Apis cerana cerana</name>
    <name type="common">Oriental honeybee</name>
    <dbReference type="NCBI Taxonomy" id="94128"/>
    <lineage>
        <taxon>Eukaryota</taxon>
        <taxon>Metazoa</taxon>
        <taxon>Ecdysozoa</taxon>
        <taxon>Arthropoda</taxon>
        <taxon>Hexapoda</taxon>
        <taxon>Insecta</taxon>
        <taxon>Pterygota</taxon>
        <taxon>Neoptera</taxon>
        <taxon>Endopterygota</taxon>
        <taxon>Hymenoptera</taxon>
        <taxon>Apocrita</taxon>
        <taxon>Aculeata</taxon>
        <taxon>Apoidea</taxon>
        <taxon>Anthophila</taxon>
        <taxon>Apidae</taxon>
        <taxon>Apis</taxon>
    </lineage>
</organism>
<evidence type="ECO:0000313" key="2">
    <source>
        <dbReference type="Proteomes" id="UP000242457"/>
    </source>
</evidence>